<reference evidence="2 3" key="1">
    <citation type="submission" date="2018-07" db="EMBL/GenBank/DDBJ databases">
        <title>Modular assembly of carbohydrate-degrading microbial communities in the ocean.</title>
        <authorList>
            <person name="Enke T.N."/>
            <person name="Datta M.S."/>
            <person name="Schwartzman J.A."/>
            <person name="Cermak N."/>
            <person name="Schmitz D.A."/>
            <person name="Barrere J."/>
            <person name="Cordero O.X."/>
        </authorList>
    </citation>
    <scope>NUCLEOTIDE SEQUENCE [LARGE SCALE GENOMIC DNA]</scope>
    <source>
        <strain evidence="2 3">C3M10</strain>
    </source>
</reference>
<evidence type="ECO:0000313" key="3">
    <source>
        <dbReference type="Proteomes" id="UP000252706"/>
    </source>
</evidence>
<gene>
    <name evidence="2" type="ORF">DS909_22375</name>
</gene>
<dbReference type="AlphaFoldDB" id="A0A366WK36"/>
<keyword evidence="1" id="KW-0472">Membrane</keyword>
<dbReference type="OrthoDB" id="8115457at2"/>
<evidence type="ECO:0000256" key="1">
    <source>
        <dbReference type="SAM" id="Phobius"/>
    </source>
</evidence>
<comment type="caution">
    <text evidence="2">The sequence shown here is derived from an EMBL/GenBank/DDBJ whole genome shotgun (WGS) entry which is preliminary data.</text>
</comment>
<keyword evidence="1" id="KW-1133">Transmembrane helix</keyword>
<feature type="transmembrane region" description="Helical" evidence="1">
    <location>
        <begin position="49"/>
        <end position="69"/>
    </location>
</feature>
<name>A0A366WK36_9RHOB</name>
<accession>A0A366WK36</accession>
<protein>
    <submittedName>
        <fullName evidence="2">Uncharacterized protein</fullName>
    </submittedName>
</protein>
<keyword evidence="1" id="KW-0812">Transmembrane</keyword>
<dbReference type="RefSeq" id="WP_113825807.1">
    <property type="nucleotide sequence ID" value="NZ_QOCE01000053.1"/>
</dbReference>
<sequence length="102" mass="11099">MPKLIRLYVTHVLIGFALSALFTGLLLWLNVANLWSLVSRSDMGLVAVGMLWFTNGIVFAGVQFGWAVMNMAETPKGPRRGTPITPTLQAVPAVASKSKTKR</sequence>
<feature type="transmembrane region" description="Helical" evidence="1">
    <location>
        <begin position="7"/>
        <end position="29"/>
    </location>
</feature>
<proteinExistence type="predicted"/>
<evidence type="ECO:0000313" key="2">
    <source>
        <dbReference type="EMBL" id="RBW49637.1"/>
    </source>
</evidence>
<dbReference type="EMBL" id="QOCE01000053">
    <property type="protein sequence ID" value="RBW49637.1"/>
    <property type="molecule type" value="Genomic_DNA"/>
</dbReference>
<dbReference type="Proteomes" id="UP000252706">
    <property type="component" value="Unassembled WGS sequence"/>
</dbReference>
<organism evidence="2 3">
    <name type="scientific">Phaeobacter gallaeciensis</name>
    <dbReference type="NCBI Taxonomy" id="60890"/>
    <lineage>
        <taxon>Bacteria</taxon>
        <taxon>Pseudomonadati</taxon>
        <taxon>Pseudomonadota</taxon>
        <taxon>Alphaproteobacteria</taxon>
        <taxon>Rhodobacterales</taxon>
        <taxon>Roseobacteraceae</taxon>
        <taxon>Phaeobacter</taxon>
    </lineage>
</organism>